<dbReference type="SFLD" id="SFLDG01129">
    <property type="entry name" value="C1.5:_HAD__Beta-PGM__Phosphata"/>
    <property type="match status" value="1"/>
</dbReference>
<organism evidence="2 3">
    <name type="scientific">Tindallia magadiensis</name>
    <dbReference type="NCBI Taxonomy" id="69895"/>
    <lineage>
        <taxon>Bacteria</taxon>
        <taxon>Bacillati</taxon>
        <taxon>Bacillota</taxon>
        <taxon>Clostridia</taxon>
        <taxon>Peptostreptococcales</taxon>
        <taxon>Tindalliaceae</taxon>
        <taxon>Tindallia</taxon>
    </lineage>
</organism>
<evidence type="ECO:0000313" key="2">
    <source>
        <dbReference type="EMBL" id="SFH53828.1"/>
    </source>
</evidence>
<dbReference type="EMBL" id="FOQA01000001">
    <property type="protein sequence ID" value="SFH53828.1"/>
    <property type="molecule type" value="Genomic_DNA"/>
</dbReference>
<dbReference type="AlphaFoldDB" id="A0A1I3AUP1"/>
<dbReference type="Proteomes" id="UP000199287">
    <property type="component" value="Unassembled WGS sequence"/>
</dbReference>
<keyword evidence="1" id="KW-0378">Hydrolase</keyword>
<keyword evidence="3" id="KW-1185">Reference proteome</keyword>
<dbReference type="InterPro" id="IPR041492">
    <property type="entry name" value="HAD_2"/>
</dbReference>
<dbReference type="Gene3D" id="3.40.50.1000">
    <property type="entry name" value="HAD superfamily/HAD-like"/>
    <property type="match status" value="1"/>
</dbReference>
<evidence type="ECO:0000256" key="1">
    <source>
        <dbReference type="ARBA" id="ARBA00022801"/>
    </source>
</evidence>
<reference evidence="3" key="1">
    <citation type="submission" date="2016-10" db="EMBL/GenBank/DDBJ databases">
        <authorList>
            <person name="Varghese N."/>
            <person name="Submissions S."/>
        </authorList>
    </citation>
    <scope>NUCLEOTIDE SEQUENCE [LARGE SCALE GENOMIC DNA]</scope>
    <source>
        <strain evidence="3">Z-7934</strain>
    </source>
</reference>
<proteinExistence type="predicted"/>
<dbReference type="STRING" id="69895.SAMN05192551_101420"/>
<dbReference type="Pfam" id="PF13419">
    <property type="entry name" value="HAD_2"/>
    <property type="match status" value="1"/>
</dbReference>
<accession>A0A1I3AUP1</accession>
<dbReference type="InterPro" id="IPR051540">
    <property type="entry name" value="S-2-haloacid_dehalogenase"/>
</dbReference>
<gene>
    <name evidence="2" type="ORF">SAMN05192551_101420</name>
</gene>
<sequence length="246" mass="28516">MSKTLLWNLEGLVLKTILFDLDGTLLPMNLEKFMKLYLDALTEKFKPYLEPGLFKEKLWIATKAMISNSGKTKSNEEVFMETFAKDLPIKKEKAWFLFDHFYSNEFSLVKKSTWQDPNMIESVKVLKEKQYSLVVATNPLFPQNAVYERIRWAGLNPDDFLYITTFEIMHAAKPNTEYYEEILDRLKLSSEEVLMVGNDALEDLAAAEIGISTYLLTDHLLNKDKQKNTPDLESNSDEFLKFVKAL</sequence>
<evidence type="ECO:0000313" key="3">
    <source>
        <dbReference type="Proteomes" id="UP000199287"/>
    </source>
</evidence>
<dbReference type="PRINTS" id="PR00413">
    <property type="entry name" value="HADHALOGNASE"/>
</dbReference>
<dbReference type="InterPro" id="IPR036412">
    <property type="entry name" value="HAD-like_sf"/>
</dbReference>
<dbReference type="GO" id="GO:0016787">
    <property type="term" value="F:hydrolase activity"/>
    <property type="evidence" value="ECO:0007669"/>
    <property type="project" value="UniProtKB-KW"/>
</dbReference>
<dbReference type="PANTHER" id="PTHR43316:SF3">
    <property type="entry name" value="HALOACID DEHALOGENASE, TYPE II (AFU_ORTHOLOGUE AFUA_2G07750)-RELATED"/>
    <property type="match status" value="1"/>
</dbReference>
<dbReference type="InterPro" id="IPR023214">
    <property type="entry name" value="HAD_sf"/>
</dbReference>
<name>A0A1I3AUP1_9FIRM</name>
<protein>
    <submittedName>
        <fullName evidence="2">FMN phosphatase YigB, HAD superfamily</fullName>
    </submittedName>
</protein>
<dbReference type="OrthoDB" id="9809962at2"/>
<dbReference type="PANTHER" id="PTHR43316">
    <property type="entry name" value="HYDROLASE, HALOACID DELAHOGENASE-RELATED"/>
    <property type="match status" value="1"/>
</dbReference>
<dbReference type="SUPFAM" id="SSF56784">
    <property type="entry name" value="HAD-like"/>
    <property type="match status" value="1"/>
</dbReference>
<dbReference type="SFLD" id="SFLDS00003">
    <property type="entry name" value="Haloacid_Dehalogenase"/>
    <property type="match status" value="1"/>
</dbReference>
<dbReference type="Gene3D" id="1.10.150.520">
    <property type="match status" value="1"/>
</dbReference>
<dbReference type="InterPro" id="IPR006439">
    <property type="entry name" value="HAD-SF_hydro_IA"/>
</dbReference>